<evidence type="ECO:0000256" key="7">
    <source>
        <dbReference type="PROSITE-ProRule" id="PRU10055"/>
    </source>
</evidence>
<feature type="signal peptide" evidence="10">
    <location>
        <begin position="1"/>
        <end position="24"/>
    </location>
</feature>
<sequence>MLHFKRLVLLSIVVLSALLCFVTTTDQRNSTNAFYYGVLPENFTWGASTAAYQIEGAWNEDGKSENIWDRFCHEGGHIVMNLTGDVTCDSYHKWRDDITTMNEIGLKHYRFSLSWSRIVPDPTTGVVNEAGVNFYLNFITAVKQAGIEPMVTLFHWDLPQILEDNGSWGNETIIKQYQHYADVAFSRFGHLVKYWLTFNEPWVTTWMGYGTGQYAPGTKQPATLPYLYAHTIIKCHATAWRLYDTTYRARFNGMVSITLNTNFYAPKNSSKPEDVEAAERAAQFMVGWFAHPIYVDGDYSQVMKDYVRRNTNSTDGSSRLPTFTDTDKLFIKGTFDYFGLNHYTTSLCEPSDAAHQASVPKGYLGDMEVKLTVDPTWPKSPSGSYIVPWGMRGILNFIRTHYNNTPVIVTENGLSDPNGTLNDQFRIQYLRSYIDELIKAVLIDKCNVIGYTVWTLMDNFEWTSAITKKMGLYYVDFDDPQRRRVAKQSAMWYKRVIADRGFPDPVLIG</sequence>
<evidence type="ECO:0000256" key="2">
    <source>
        <dbReference type="ARBA" id="ARBA00011738"/>
    </source>
</evidence>
<proteinExistence type="inferred from homology"/>
<comment type="subunit">
    <text evidence="2">Homodimer.</text>
</comment>
<dbReference type="PRINTS" id="PR00131">
    <property type="entry name" value="GLHYDRLASE1"/>
</dbReference>
<comment type="similarity">
    <text evidence="1 8">Belongs to the glycosyl hydrolase 1 family.</text>
</comment>
<evidence type="ECO:0000256" key="4">
    <source>
        <dbReference type="ARBA" id="ARBA00022801"/>
    </source>
</evidence>
<keyword evidence="6 9" id="KW-0326">Glycosidase</keyword>
<dbReference type="GO" id="GO:0005975">
    <property type="term" value="P:carbohydrate metabolic process"/>
    <property type="evidence" value="ECO:0007669"/>
    <property type="project" value="InterPro"/>
</dbReference>
<dbReference type="InterPro" id="IPR017853">
    <property type="entry name" value="GH"/>
</dbReference>
<dbReference type="PANTHER" id="PTHR10353:SF36">
    <property type="entry name" value="LP05116P"/>
    <property type="match status" value="1"/>
</dbReference>
<keyword evidence="5" id="KW-0325">Glycoprotein</keyword>
<evidence type="ECO:0000256" key="6">
    <source>
        <dbReference type="ARBA" id="ARBA00023295"/>
    </source>
</evidence>
<keyword evidence="10" id="KW-0732">Signal</keyword>
<dbReference type="PROSITE" id="PS00572">
    <property type="entry name" value="GLYCOSYL_HYDROL_F1_1"/>
    <property type="match status" value="1"/>
</dbReference>
<evidence type="ECO:0000256" key="3">
    <source>
        <dbReference type="ARBA" id="ARBA00012744"/>
    </source>
</evidence>
<evidence type="ECO:0000256" key="1">
    <source>
        <dbReference type="ARBA" id="ARBA00010838"/>
    </source>
</evidence>
<dbReference type="InterPro" id="IPR001360">
    <property type="entry name" value="Glyco_hydro_1"/>
</dbReference>
<evidence type="ECO:0000256" key="9">
    <source>
        <dbReference type="RuleBase" id="RU004468"/>
    </source>
</evidence>
<dbReference type="Gene3D" id="3.20.20.80">
    <property type="entry name" value="Glycosidases"/>
    <property type="match status" value="1"/>
</dbReference>
<evidence type="ECO:0000313" key="11">
    <source>
        <dbReference type="EMBL" id="KAK7106283.1"/>
    </source>
</evidence>
<feature type="chain" id="PRO_5042922630" description="beta-glucosidase" evidence="10">
    <location>
        <begin position="25"/>
        <end position="509"/>
    </location>
</feature>
<keyword evidence="12" id="KW-1185">Reference proteome</keyword>
<gene>
    <name evidence="11" type="ORF">V1264_017552</name>
</gene>
<dbReference type="AlphaFoldDB" id="A0AAN9BHM9"/>
<evidence type="ECO:0000256" key="10">
    <source>
        <dbReference type="SAM" id="SignalP"/>
    </source>
</evidence>
<accession>A0AAN9BHM9</accession>
<dbReference type="SUPFAM" id="SSF51445">
    <property type="entry name" value="(Trans)glycosidases"/>
    <property type="match status" value="1"/>
</dbReference>
<evidence type="ECO:0000313" key="12">
    <source>
        <dbReference type="Proteomes" id="UP001374579"/>
    </source>
</evidence>
<evidence type="ECO:0000256" key="5">
    <source>
        <dbReference type="ARBA" id="ARBA00023180"/>
    </source>
</evidence>
<dbReference type="PANTHER" id="PTHR10353">
    <property type="entry name" value="GLYCOSYL HYDROLASE"/>
    <property type="match status" value="1"/>
</dbReference>
<evidence type="ECO:0000256" key="8">
    <source>
        <dbReference type="RuleBase" id="RU003690"/>
    </source>
</evidence>
<feature type="active site" description="Nucleophile" evidence="7">
    <location>
        <position position="411"/>
    </location>
</feature>
<dbReference type="InterPro" id="IPR018120">
    <property type="entry name" value="Glyco_hydro_1_AS"/>
</dbReference>
<protein>
    <recommendedName>
        <fullName evidence="3">beta-glucosidase</fullName>
        <ecNumber evidence="3">3.2.1.21</ecNumber>
    </recommendedName>
</protein>
<dbReference type="Proteomes" id="UP001374579">
    <property type="component" value="Unassembled WGS sequence"/>
</dbReference>
<dbReference type="GO" id="GO:0004553">
    <property type="term" value="F:hydrolase activity, hydrolyzing O-glycosyl compounds"/>
    <property type="evidence" value="ECO:0007669"/>
    <property type="project" value="InterPro"/>
</dbReference>
<organism evidence="11 12">
    <name type="scientific">Littorina saxatilis</name>
    <dbReference type="NCBI Taxonomy" id="31220"/>
    <lineage>
        <taxon>Eukaryota</taxon>
        <taxon>Metazoa</taxon>
        <taxon>Spiralia</taxon>
        <taxon>Lophotrochozoa</taxon>
        <taxon>Mollusca</taxon>
        <taxon>Gastropoda</taxon>
        <taxon>Caenogastropoda</taxon>
        <taxon>Littorinimorpha</taxon>
        <taxon>Littorinoidea</taxon>
        <taxon>Littorinidae</taxon>
        <taxon>Littorina</taxon>
    </lineage>
</organism>
<dbReference type="InterPro" id="IPR033132">
    <property type="entry name" value="GH_1_N_CS"/>
</dbReference>
<keyword evidence="4 9" id="KW-0378">Hydrolase</keyword>
<dbReference type="Pfam" id="PF00232">
    <property type="entry name" value="Glyco_hydro_1"/>
    <property type="match status" value="1"/>
</dbReference>
<dbReference type="EMBL" id="JBAMIC010000007">
    <property type="protein sequence ID" value="KAK7106283.1"/>
    <property type="molecule type" value="Genomic_DNA"/>
</dbReference>
<dbReference type="EC" id="3.2.1.21" evidence="3"/>
<comment type="caution">
    <text evidence="11">The sequence shown here is derived from an EMBL/GenBank/DDBJ whole genome shotgun (WGS) entry which is preliminary data.</text>
</comment>
<dbReference type="PROSITE" id="PS00653">
    <property type="entry name" value="GLYCOSYL_HYDROL_F1_2"/>
    <property type="match status" value="1"/>
</dbReference>
<reference evidence="11 12" key="1">
    <citation type="submission" date="2024-02" db="EMBL/GenBank/DDBJ databases">
        <title>Chromosome-scale genome assembly of the rough periwinkle Littorina saxatilis.</title>
        <authorList>
            <person name="De Jode A."/>
            <person name="Faria R."/>
            <person name="Formenti G."/>
            <person name="Sims Y."/>
            <person name="Smith T.P."/>
            <person name="Tracey A."/>
            <person name="Wood J.M.D."/>
            <person name="Zagrodzka Z.B."/>
            <person name="Johannesson K."/>
            <person name="Butlin R.K."/>
            <person name="Leder E.H."/>
        </authorList>
    </citation>
    <scope>NUCLEOTIDE SEQUENCE [LARGE SCALE GENOMIC DNA]</scope>
    <source>
        <strain evidence="11">Snail1</strain>
        <tissue evidence="11">Muscle</tissue>
    </source>
</reference>
<dbReference type="FunFam" id="3.20.20.80:FF:000013">
    <property type="entry name" value="lactase-phlorizin hydrolase"/>
    <property type="match status" value="1"/>
</dbReference>
<name>A0AAN9BHM9_9CAEN</name>